<proteinExistence type="predicted"/>
<feature type="signal peptide" evidence="1">
    <location>
        <begin position="1"/>
        <end position="24"/>
    </location>
</feature>
<reference evidence="2" key="1">
    <citation type="submission" date="2021-08" db="EMBL/GenBank/DDBJ databases">
        <authorList>
            <person name="Stevens D.C."/>
        </authorList>
    </citation>
    <scope>NUCLEOTIDE SEQUENCE</scope>
    <source>
        <strain evidence="2">DSM 53165</strain>
    </source>
</reference>
<keyword evidence="3" id="KW-1185">Reference proteome</keyword>
<evidence type="ECO:0000313" key="3">
    <source>
        <dbReference type="Proteomes" id="UP001139031"/>
    </source>
</evidence>
<accession>A0ABS7TV55</accession>
<evidence type="ECO:0008006" key="4">
    <source>
        <dbReference type="Google" id="ProtNLM"/>
    </source>
</evidence>
<name>A0ABS7TV55_9BACT</name>
<dbReference type="InterPro" id="IPR036034">
    <property type="entry name" value="PDZ_sf"/>
</dbReference>
<dbReference type="Gene3D" id="2.30.42.10">
    <property type="match status" value="1"/>
</dbReference>
<feature type="chain" id="PRO_5046465812" description="PDZ domain-containing protein" evidence="1">
    <location>
        <begin position="25"/>
        <end position="232"/>
    </location>
</feature>
<gene>
    <name evidence="2" type="ORF">K7C98_23080</name>
</gene>
<protein>
    <recommendedName>
        <fullName evidence="4">PDZ domain-containing protein</fullName>
    </recommendedName>
</protein>
<sequence length="232" mass="24942">MTRPKGHVPMRSFLRTLAFPIACAFTGAAAALFVVAVNTDPRPPACPDAPTIHIQHEMTPLAPPAPVPVVAPVAFAPALPVMVNVAPPPRRHAEAAELTIPEGAVRCTEDNHCVVDRGLYQLLRDNPSLFSHQARILPSLKDGQLRGLKFYAIRPGSLPRQLGLKNGDLLTAINGVPVTSSQGVATADALMQLLHDREHPVFSLAIERKGEPVRITVDVGWQQENAAQAQAR</sequence>
<evidence type="ECO:0000313" key="2">
    <source>
        <dbReference type="EMBL" id="MBZ5712137.1"/>
    </source>
</evidence>
<dbReference type="Proteomes" id="UP001139031">
    <property type="component" value="Unassembled WGS sequence"/>
</dbReference>
<evidence type="ECO:0000256" key="1">
    <source>
        <dbReference type="SAM" id="SignalP"/>
    </source>
</evidence>
<dbReference type="SUPFAM" id="SSF50156">
    <property type="entry name" value="PDZ domain-like"/>
    <property type="match status" value="1"/>
</dbReference>
<comment type="caution">
    <text evidence="2">The sequence shown here is derived from an EMBL/GenBank/DDBJ whole genome shotgun (WGS) entry which is preliminary data.</text>
</comment>
<organism evidence="2 3">
    <name type="scientific">Nannocystis pusilla</name>
    <dbReference type="NCBI Taxonomy" id="889268"/>
    <lineage>
        <taxon>Bacteria</taxon>
        <taxon>Pseudomonadati</taxon>
        <taxon>Myxococcota</taxon>
        <taxon>Polyangia</taxon>
        <taxon>Nannocystales</taxon>
        <taxon>Nannocystaceae</taxon>
        <taxon>Nannocystis</taxon>
    </lineage>
</organism>
<dbReference type="EMBL" id="JAIRAU010000028">
    <property type="protein sequence ID" value="MBZ5712137.1"/>
    <property type="molecule type" value="Genomic_DNA"/>
</dbReference>
<keyword evidence="1" id="KW-0732">Signal</keyword>